<dbReference type="AlphaFoldDB" id="A0A914BN04"/>
<evidence type="ECO:0000256" key="9">
    <source>
        <dbReference type="ARBA" id="ARBA00022801"/>
    </source>
</evidence>
<dbReference type="CDD" id="cd09862">
    <property type="entry name" value="PIN_Rrp44-like"/>
    <property type="match status" value="1"/>
</dbReference>
<dbReference type="Gene3D" id="2.40.50.140">
    <property type="entry name" value="Nucleic acid-binding proteins"/>
    <property type="match status" value="1"/>
</dbReference>
<dbReference type="PANTHER" id="PTHR23355:SF30">
    <property type="entry name" value="DIS3-LIKE EXONUCLEASE 1"/>
    <property type="match status" value="1"/>
</dbReference>
<dbReference type="GO" id="GO:0016075">
    <property type="term" value="P:rRNA catabolic process"/>
    <property type="evidence" value="ECO:0007669"/>
    <property type="project" value="TreeGrafter"/>
</dbReference>
<dbReference type="InterPro" id="IPR033770">
    <property type="entry name" value="RRP44_S1"/>
</dbReference>
<keyword evidence="11" id="KW-0269">Exonuclease</keyword>
<evidence type="ECO:0000259" key="15">
    <source>
        <dbReference type="SMART" id="SM00955"/>
    </source>
</evidence>
<dbReference type="InterPro" id="IPR001900">
    <property type="entry name" value="RNase_II/R"/>
</dbReference>
<comment type="cofactor">
    <cofactor evidence="2">
        <name>Mg(2+)</name>
        <dbReference type="ChEBI" id="CHEBI:18420"/>
    </cofactor>
</comment>
<keyword evidence="12" id="KW-0460">Magnesium</keyword>
<sequence>MRSSVYIFKMLKTDKVLQVKTRQGRALRLVREHYLREDVPCNSQLCLAGCRQTGSSTTPADVTHYLIPDCRVTGEFLEILELPEFTGIVFMQTVLHYVLHEKGRRFHRRLRTKVRDGRNHCAVFANEFCRYAYTPRQPGESHGDWLVRVVYDSAVWYYNHLAGQKAIVFLTQDENAIAKYGSETIGVHVMNIHQYLEVFWPTLTQAHDIYESLAASLADTTDNKKGGCKEYTEYLPSDVLAAGIKSGLYIEGMLRVNKYHAQNEAFVARGSGSKGINLDSDILIAGMKNRNRAVHGDQVAVELLPRSQWIGKINSLSSTGDPAEVSDVDQSNAKPTGRIVGVLQRHWRDYVASFPEEQESQGSRAGKVLVIPWDYRIPKIRISTRQAEALREDRIVVRLDSWETDSQYPNGHFVRSLGPTGSLETEIAAILVENSISVGAFSEGQVKELPSNSEETPWTMSEEEISQRRDLRQTHLVFSIDPKGCEDVDDTLSIRELKNGKVLELGVHIADVSYFVKPNSLTDLEAKQRSTTVYLADRRYDMLPTILSADLCSLIGGVDRYAMSVMWQLDPQTYEVRKVWYGRTVIRSSHKMFYEAAQALHDGKDVRHDIPELAGMNEDEVEKRLGELRWCIDKLMDIARSLKARRVVGGAVQLEGVEVKVELNEEQEIEDLIPKQTMEIHETIAESMIFANHWVAKKIAEAFPNCSLLRHHPLPRQDQFQDLVDSAKARGFTIDTSSNKALADSLDKCVDPKDPVYNKILRSLATKAMSNALYFSTGSLPRDQFFHYGLALDRYTHFTSPIRRYADIIVHRLLMAAITDDHGDGLSLLSNNALEELCGHINNRHRASQHAQQDSQALFQALFFKDKDPTTDECCTVDAVVHSLRANGFLIFIPRYGIKGAVSLKDKEGRVCDLSEDGKPTWTAGSVTRTAYAITATTATSQSTFSLFDHVTVRISVQSSRSHAQSLHFELISTRPHLASQLMEQGHGLRTDIVQEVTSISGEQHETPPGDMYETTDVLGSSIGQLRQEYGQTESHKSLYCLLQEFAEMGLQESEPG</sequence>
<dbReference type="GO" id="GO:0000177">
    <property type="term" value="C:cytoplasmic exosome (RNase complex)"/>
    <property type="evidence" value="ECO:0007669"/>
    <property type="project" value="TreeGrafter"/>
</dbReference>
<dbReference type="Gene3D" id="2.40.50.700">
    <property type="match status" value="1"/>
</dbReference>
<dbReference type="GO" id="GO:0006402">
    <property type="term" value="P:mRNA catabolic process"/>
    <property type="evidence" value="ECO:0007669"/>
    <property type="project" value="TreeGrafter"/>
</dbReference>
<dbReference type="Gene3D" id="3.40.50.1010">
    <property type="entry name" value="5'-nuclease"/>
    <property type="match status" value="1"/>
</dbReference>
<evidence type="ECO:0000256" key="13">
    <source>
        <dbReference type="ARBA" id="ARBA00022884"/>
    </source>
</evidence>
<dbReference type="FunFam" id="3.40.50.1010:FF:000021">
    <property type="entry name" value="DIS3-like exonuclease 1 isoform X1"/>
    <property type="match status" value="1"/>
</dbReference>
<dbReference type="InterPro" id="IPR022966">
    <property type="entry name" value="RNase_II/R_CS"/>
</dbReference>
<dbReference type="SUPFAM" id="SSF50249">
    <property type="entry name" value="Nucleic acid-binding proteins"/>
    <property type="match status" value="3"/>
</dbReference>
<feature type="domain" description="RNB" evidence="15">
    <location>
        <begin position="468"/>
        <end position="820"/>
    </location>
</feature>
<dbReference type="GO" id="GO:0008859">
    <property type="term" value="F:exoribonuclease II activity"/>
    <property type="evidence" value="ECO:0007669"/>
    <property type="project" value="UniProtKB-EC"/>
</dbReference>
<dbReference type="GO" id="GO:0003723">
    <property type="term" value="F:RNA binding"/>
    <property type="evidence" value="ECO:0007669"/>
    <property type="project" value="UniProtKB-KW"/>
</dbReference>
<accession>A0A914BN04</accession>
<dbReference type="Pfam" id="PF17849">
    <property type="entry name" value="OB_Dis3"/>
    <property type="match status" value="1"/>
</dbReference>
<dbReference type="PANTHER" id="PTHR23355">
    <property type="entry name" value="RIBONUCLEASE"/>
    <property type="match status" value="1"/>
</dbReference>
<dbReference type="InterPro" id="IPR033771">
    <property type="entry name" value="Rrp44_CSD1"/>
</dbReference>
<keyword evidence="13" id="KW-0694">RNA-binding</keyword>
<dbReference type="Pfam" id="PF17216">
    <property type="entry name" value="Rrp44_CSD1"/>
    <property type="match status" value="1"/>
</dbReference>
<evidence type="ECO:0000256" key="1">
    <source>
        <dbReference type="ARBA" id="ARBA00001849"/>
    </source>
</evidence>
<comment type="catalytic activity">
    <reaction evidence="1">
        <text>Exonucleolytic cleavage in the 3'- to 5'-direction to yield nucleoside 5'-phosphates.</text>
        <dbReference type="EC" id="3.1.13.1"/>
    </reaction>
</comment>
<dbReference type="InterPro" id="IPR050180">
    <property type="entry name" value="RNR_Ribonuclease"/>
</dbReference>
<dbReference type="GO" id="GO:0010467">
    <property type="term" value="P:gene expression"/>
    <property type="evidence" value="ECO:0007669"/>
    <property type="project" value="UniProtKB-ARBA"/>
</dbReference>
<dbReference type="EC" id="3.1.13.1" evidence="5"/>
<dbReference type="Pfam" id="PF17215">
    <property type="entry name" value="Rrp44_S1"/>
    <property type="match status" value="1"/>
</dbReference>
<evidence type="ECO:0000256" key="12">
    <source>
        <dbReference type="ARBA" id="ARBA00022842"/>
    </source>
</evidence>
<evidence type="ECO:0000313" key="17">
    <source>
        <dbReference type="Proteomes" id="UP000887568"/>
    </source>
</evidence>
<comment type="subcellular location">
    <subcellularLocation>
        <location evidence="3">Cytoplasm</location>
    </subcellularLocation>
</comment>
<dbReference type="Pfam" id="PF00773">
    <property type="entry name" value="RNB"/>
    <property type="match status" value="1"/>
</dbReference>
<dbReference type="RefSeq" id="XP_038076852.1">
    <property type="nucleotide sequence ID" value="XM_038220924.1"/>
</dbReference>
<evidence type="ECO:0000256" key="11">
    <source>
        <dbReference type="ARBA" id="ARBA00022839"/>
    </source>
</evidence>
<comment type="similarity">
    <text evidence="4 14">Belongs to the RNR ribonuclease family.</text>
</comment>
<dbReference type="Proteomes" id="UP000887568">
    <property type="component" value="Unplaced"/>
</dbReference>
<evidence type="ECO:0000256" key="10">
    <source>
        <dbReference type="ARBA" id="ARBA00022835"/>
    </source>
</evidence>
<evidence type="ECO:0000256" key="2">
    <source>
        <dbReference type="ARBA" id="ARBA00001946"/>
    </source>
</evidence>
<organism evidence="16 17">
    <name type="scientific">Patiria miniata</name>
    <name type="common">Bat star</name>
    <name type="synonym">Asterina miniata</name>
    <dbReference type="NCBI Taxonomy" id="46514"/>
    <lineage>
        <taxon>Eukaryota</taxon>
        <taxon>Metazoa</taxon>
        <taxon>Echinodermata</taxon>
        <taxon>Eleutherozoa</taxon>
        <taxon>Asterozoa</taxon>
        <taxon>Asteroidea</taxon>
        <taxon>Valvatacea</taxon>
        <taxon>Valvatida</taxon>
        <taxon>Asterinidae</taxon>
        <taxon>Patiria</taxon>
    </lineage>
</organism>
<dbReference type="GO" id="GO:0019899">
    <property type="term" value="F:enzyme binding"/>
    <property type="evidence" value="ECO:0007669"/>
    <property type="project" value="UniProtKB-ARBA"/>
</dbReference>
<evidence type="ECO:0000313" key="16">
    <source>
        <dbReference type="EnsemblMetazoa" id="XP_038076852.1"/>
    </source>
</evidence>
<keyword evidence="17" id="KW-1185">Reference proteome</keyword>
<evidence type="ECO:0000256" key="5">
    <source>
        <dbReference type="ARBA" id="ARBA00012163"/>
    </source>
</evidence>
<dbReference type="InterPro" id="IPR012340">
    <property type="entry name" value="NA-bd_OB-fold"/>
</dbReference>
<protein>
    <recommendedName>
        <fullName evidence="6">DIS3-like exonuclease 1</fullName>
        <ecNumber evidence="5">3.1.13.1</ecNumber>
    </recommendedName>
</protein>
<reference evidence="16" key="1">
    <citation type="submission" date="2022-11" db="UniProtKB">
        <authorList>
            <consortium name="EnsemblMetazoa"/>
        </authorList>
    </citation>
    <scope>IDENTIFICATION</scope>
</reference>
<dbReference type="SMART" id="SM00955">
    <property type="entry name" value="RNB"/>
    <property type="match status" value="1"/>
</dbReference>
<dbReference type="OrthoDB" id="372421at2759"/>
<dbReference type="EnsemblMetazoa" id="XM_038220924.1">
    <property type="protein sequence ID" value="XP_038076852.1"/>
    <property type="gene ID" value="LOC119744788"/>
</dbReference>
<evidence type="ECO:0000256" key="4">
    <source>
        <dbReference type="ARBA" id="ARBA00005785"/>
    </source>
</evidence>
<name>A0A914BN04_PATMI</name>
<dbReference type="Gene3D" id="2.40.50.690">
    <property type="match status" value="1"/>
</dbReference>
<dbReference type="FunFam" id="2.40.50.700:FF:000004">
    <property type="entry name" value="Exosome complex exonuclease RRP44 homolog A"/>
    <property type="match status" value="1"/>
</dbReference>
<evidence type="ECO:0000256" key="8">
    <source>
        <dbReference type="ARBA" id="ARBA00022722"/>
    </source>
</evidence>
<proteinExistence type="inferred from homology"/>
<keyword evidence="9" id="KW-0378">Hydrolase</keyword>
<evidence type="ECO:0000256" key="7">
    <source>
        <dbReference type="ARBA" id="ARBA00022490"/>
    </source>
</evidence>
<dbReference type="GeneID" id="119744788"/>
<keyword evidence="8" id="KW-0540">Nuclease</keyword>
<keyword evidence="7" id="KW-0963">Cytoplasm</keyword>
<dbReference type="OMA" id="VIRIDGW"/>
<dbReference type="PROSITE" id="PS01175">
    <property type="entry name" value="RIBONUCLEASE_II"/>
    <property type="match status" value="1"/>
</dbReference>
<dbReference type="InterPro" id="IPR041505">
    <property type="entry name" value="Dis3_CSD2"/>
</dbReference>
<evidence type="ECO:0000256" key="14">
    <source>
        <dbReference type="RuleBase" id="RU003901"/>
    </source>
</evidence>
<evidence type="ECO:0000256" key="3">
    <source>
        <dbReference type="ARBA" id="ARBA00004496"/>
    </source>
</evidence>
<keyword evidence="10" id="KW-0271">Exosome</keyword>
<dbReference type="CTD" id="115752"/>
<evidence type="ECO:0000256" key="6">
    <source>
        <dbReference type="ARBA" id="ARBA00016366"/>
    </source>
</evidence>